<dbReference type="CDD" id="cd12148">
    <property type="entry name" value="fungal_TF_MHR"/>
    <property type="match status" value="1"/>
</dbReference>
<reference evidence="1 2" key="1">
    <citation type="submission" date="2024-07" db="EMBL/GenBank/DDBJ databases">
        <title>Section-level genome sequencing and comparative genomics of Aspergillus sections Usti and Cavernicolus.</title>
        <authorList>
            <consortium name="Lawrence Berkeley National Laboratory"/>
            <person name="Nybo J.L."/>
            <person name="Vesth T.C."/>
            <person name="Theobald S."/>
            <person name="Frisvad J.C."/>
            <person name="Larsen T.O."/>
            <person name="Kjaerboelling I."/>
            <person name="Rothschild-Mancinelli K."/>
            <person name="Lyhne E.K."/>
            <person name="Kogle M.E."/>
            <person name="Barry K."/>
            <person name="Clum A."/>
            <person name="Na H."/>
            <person name="Ledsgaard L."/>
            <person name="Lin J."/>
            <person name="Lipzen A."/>
            <person name="Kuo A."/>
            <person name="Riley R."/>
            <person name="Mondo S."/>
            <person name="Labutti K."/>
            <person name="Haridas S."/>
            <person name="Pangalinan J."/>
            <person name="Salamov A.A."/>
            <person name="Simmons B.A."/>
            <person name="Magnuson J.K."/>
            <person name="Chen J."/>
            <person name="Drula E."/>
            <person name="Henrissat B."/>
            <person name="Wiebenga A."/>
            <person name="Lubbers R.J."/>
            <person name="Gomes A.C."/>
            <person name="Makela M.R."/>
            <person name="Stajich J."/>
            <person name="Grigoriev I.V."/>
            <person name="Mortensen U.H."/>
            <person name="De Vries R.P."/>
            <person name="Baker S.E."/>
            <person name="Andersen M.R."/>
        </authorList>
    </citation>
    <scope>NUCLEOTIDE SEQUENCE [LARGE SCALE GENOMIC DNA]</scope>
    <source>
        <strain evidence="1 2">CBS 123904</strain>
    </source>
</reference>
<comment type="caution">
    <text evidence="1">The sequence shown here is derived from an EMBL/GenBank/DDBJ whole genome shotgun (WGS) entry which is preliminary data.</text>
</comment>
<name>A0ABR4KEE4_9EURO</name>
<sequence>MACIITPRIRTPISTTRESTAPPANSDTSDYIAGKQQAKMFLYDWIHGNARPRDLLNVPEIWKGLVQENNKGNLDFAISCLAKIEDVAAYDKEASKPTELPQVFISLPAEAELLGIILAFYHSTLPLFPLFQEEIKKWLKEKTYLDPRLHEDIPTWASLNVVLSLGCQYHLLRHPDPAGDMVKYKGYLKNALDTIPSLILGPPTIAGVEALLGIVALIGSTLDVPPTYSLLAVAISKARSLRMDRVDGLLQQGKAAQEINTQRYARVFWELLQSRPATP</sequence>
<accession>A0ABR4KEE4</accession>
<keyword evidence="2" id="KW-1185">Reference proteome</keyword>
<evidence type="ECO:0000313" key="2">
    <source>
        <dbReference type="Proteomes" id="UP001610446"/>
    </source>
</evidence>
<dbReference type="Proteomes" id="UP001610446">
    <property type="component" value="Unassembled WGS sequence"/>
</dbReference>
<dbReference type="EMBL" id="JBFXLU010000035">
    <property type="protein sequence ID" value="KAL2850630.1"/>
    <property type="molecule type" value="Genomic_DNA"/>
</dbReference>
<organism evidence="1 2">
    <name type="scientific">Aspergillus pseudoustus</name>
    <dbReference type="NCBI Taxonomy" id="1810923"/>
    <lineage>
        <taxon>Eukaryota</taxon>
        <taxon>Fungi</taxon>
        <taxon>Dikarya</taxon>
        <taxon>Ascomycota</taxon>
        <taxon>Pezizomycotina</taxon>
        <taxon>Eurotiomycetes</taxon>
        <taxon>Eurotiomycetidae</taxon>
        <taxon>Eurotiales</taxon>
        <taxon>Aspergillaceae</taxon>
        <taxon>Aspergillus</taxon>
        <taxon>Aspergillus subgen. Nidulantes</taxon>
    </lineage>
</organism>
<gene>
    <name evidence="1" type="ORF">BJY01DRAFT_245331</name>
</gene>
<evidence type="ECO:0000313" key="1">
    <source>
        <dbReference type="EMBL" id="KAL2850630.1"/>
    </source>
</evidence>
<proteinExistence type="predicted"/>
<protein>
    <submittedName>
        <fullName evidence="1">Uncharacterized protein</fullName>
    </submittedName>
</protein>